<name>A0A5B8HYE0_9VIRU</name>
<accession>A0A5B8HYE0</accession>
<organism evidence="1">
    <name type="scientific">Mimiviridae sp. ChoanoV1</name>
    <dbReference type="NCBI Taxonomy" id="2596887"/>
    <lineage>
        <taxon>Viruses</taxon>
        <taxon>Varidnaviria</taxon>
        <taxon>Bamfordvirae</taxon>
        <taxon>Nucleocytoviricota</taxon>
        <taxon>Megaviricetes</taxon>
        <taxon>Imitervirales</taxon>
        <taxon>Schizomimiviridae</taxon>
    </lineage>
</organism>
<gene>
    <name evidence="1" type="ORF">6_2</name>
</gene>
<reference evidence="1" key="1">
    <citation type="submission" date="2018-11" db="EMBL/GenBank/DDBJ databases">
        <title>A distinct lineage of giant viruses engineers rhodopsin photosystems in predatory marine eukaryotes.</title>
        <authorList>
            <person name="Needham D.M."/>
            <person name="Yoshizawa S."/>
            <person name="Hosaka T."/>
            <person name="Poirier C."/>
            <person name="Choi C.-J."/>
            <person name="Hehenberger E."/>
            <person name="Irwin N.A.T."/>
            <person name="Wilken S."/>
            <person name="Yung C.-M."/>
            <person name="Bachy C."/>
            <person name="Kurihara R."/>
            <person name="Nakajima Y."/>
            <person name="Kojima K."/>
            <person name="Kimura-Someya T."/>
            <person name="Leonard G."/>
            <person name="Malmstrom R.R."/>
            <person name="Mende D."/>
            <person name="Olson D.K."/>
            <person name="Sudo Y."/>
            <person name="Sudek S."/>
            <person name="Richards T.A."/>
            <person name="DeLong E.F."/>
            <person name="Keeling P.J."/>
            <person name="Santoro A.E."/>
            <person name="Shirouzu M."/>
            <person name="Iwasaki W."/>
            <person name="Worden A.Z."/>
        </authorList>
    </citation>
    <scope>NUCLEOTIDE SEQUENCE</scope>
</reference>
<sequence>MKEYNKILIYQYGKVGSTSLEKSIKNSKYYNNIVENYNTFGIKTHNHMVAKDVLKKYKNILIIIGIRLPINRNISCFWEISKRDFQNCINSTIENILIKYKEKFNNNNTDKFLTESFELLDININDIQFDFNNKYYVTSKNSNDILIYRFEDFEYLIKNVFPKYDIIIKKDHYPSYKKDYFNKYLLHKRKYKVDEIEKKRIRNSIYLNKFYTKEEIENHINEYS</sequence>
<dbReference type="EMBL" id="MK250090">
    <property type="protein sequence ID" value="QDY52290.1"/>
    <property type="molecule type" value="Genomic_DNA"/>
</dbReference>
<proteinExistence type="predicted"/>
<evidence type="ECO:0000313" key="1">
    <source>
        <dbReference type="EMBL" id="QDY52290.1"/>
    </source>
</evidence>
<protein>
    <submittedName>
        <fullName evidence="1">Uncharacterized protein</fullName>
    </submittedName>
</protein>